<dbReference type="EMBL" id="QOPE01000003">
    <property type="protein sequence ID" value="RCL42566.1"/>
    <property type="molecule type" value="Genomic_DNA"/>
</dbReference>
<dbReference type="SUPFAM" id="SSF55298">
    <property type="entry name" value="YjgF-like"/>
    <property type="match status" value="1"/>
</dbReference>
<dbReference type="InterPro" id="IPR006175">
    <property type="entry name" value="YjgF/YER057c/UK114"/>
</dbReference>
<name>A0A368C0U7_9GAMM</name>
<comment type="similarity">
    <text evidence="1">Belongs to the RutC family.</text>
</comment>
<evidence type="ECO:0000313" key="3">
    <source>
        <dbReference type="Proteomes" id="UP000253307"/>
    </source>
</evidence>
<comment type="caution">
    <text evidence="2">The sequence shown here is derived from an EMBL/GenBank/DDBJ whole genome shotgun (WGS) entry which is preliminary data.</text>
</comment>
<dbReference type="InterPro" id="IPR035959">
    <property type="entry name" value="RutC-like_sf"/>
</dbReference>
<dbReference type="PANTHER" id="PTHR11803:SF39">
    <property type="entry name" value="2-IMINOBUTANOATE_2-IMINOPROPANOATE DEAMINASE"/>
    <property type="match status" value="1"/>
</dbReference>
<evidence type="ECO:0000256" key="1">
    <source>
        <dbReference type="ARBA" id="ARBA00010552"/>
    </source>
</evidence>
<accession>A0A368C0U7</accession>
<proteinExistence type="inferred from homology"/>
<reference evidence="2 3" key="1">
    <citation type="journal article" date="2018" name="Microbiome">
        <title>Fine metagenomic profile of the Mediterranean stratified and mixed water columns revealed by assembly and recruitment.</title>
        <authorList>
            <person name="Haro-Moreno J.M."/>
            <person name="Lopez-Perez M."/>
            <person name="De La Torre J.R."/>
            <person name="Picazo A."/>
            <person name="Camacho A."/>
            <person name="Rodriguez-Valera F."/>
        </authorList>
    </citation>
    <scope>NUCLEOTIDE SEQUENCE [LARGE SCALE GENOMIC DNA]</scope>
    <source>
        <strain evidence="2">MED-G82</strain>
    </source>
</reference>
<dbReference type="CDD" id="cd00448">
    <property type="entry name" value="YjgF_YER057c_UK114_family"/>
    <property type="match status" value="1"/>
</dbReference>
<dbReference type="PROSITE" id="PS01094">
    <property type="entry name" value="UPF0076"/>
    <property type="match status" value="1"/>
</dbReference>
<sequence length="128" mass="13718">MKKQIIKTENAPSAIGPYNQAVKAGNTVYISGQIPLDNASGKLVDSSFSDQVNKVFDNLTAIAAAADSDLNHAVKLTIYLSDLSKFGEVNSIMEARMNAPYPARVTIQTAKLPLDAEIEIDAILVIPN</sequence>
<dbReference type="AlphaFoldDB" id="A0A368C0U7"/>
<protein>
    <submittedName>
        <fullName evidence="2">RidA family protein</fullName>
    </submittedName>
</protein>
<dbReference type="Pfam" id="PF01042">
    <property type="entry name" value="Ribonuc_L-PSP"/>
    <property type="match status" value="1"/>
</dbReference>
<dbReference type="InterPro" id="IPR006056">
    <property type="entry name" value="RidA"/>
</dbReference>
<dbReference type="Gene3D" id="3.30.1330.40">
    <property type="entry name" value="RutC-like"/>
    <property type="match status" value="1"/>
</dbReference>
<dbReference type="GO" id="GO:0019239">
    <property type="term" value="F:deaminase activity"/>
    <property type="evidence" value="ECO:0007669"/>
    <property type="project" value="TreeGrafter"/>
</dbReference>
<evidence type="ECO:0000313" key="2">
    <source>
        <dbReference type="EMBL" id="RCL42566.1"/>
    </source>
</evidence>
<gene>
    <name evidence="2" type="ORF">DBW96_00715</name>
</gene>
<dbReference type="PANTHER" id="PTHR11803">
    <property type="entry name" value="2-IMINOBUTANOATE/2-IMINOPROPANOATE DEAMINASE RIDA"/>
    <property type="match status" value="1"/>
</dbReference>
<dbReference type="InterPro" id="IPR019897">
    <property type="entry name" value="RidA_CS"/>
</dbReference>
<dbReference type="GO" id="GO:0005829">
    <property type="term" value="C:cytosol"/>
    <property type="evidence" value="ECO:0007669"/>
    <property type="project" value="TreeGrafter"/>
</dbReference>
<dbReference type="NCBIfam" id="TIGR00004">
    <property type="entry name" value="Rid family detoxifying hydrolase"/>
    <property type="match status" value="1"/>
</dbReference>
<organism evidence="2 3">
    <name type="scientific">SAR86 cluster bacterium</name>
    <dbReference type="NCBI Taxonomy" id="2030880"/>
    <lineage>
        <taxon>Bacteria</taxon>
        <taxon>Pseudomonadati</taxon>
        <taxon>Pseudomonadota</taxon>
        <taxon>Gammaproteobacteria</taxon>
        <taxon>SAR86 cluster</taxon>
    </lineage>
</organism>
<dbReference type="FunFam" id="3.30.1330.40:FF:000001">
    <property type="entry name" value="L-PSP family endoribonuclease"/>
    <property type="match status" value="1"/>
</dbReference>
<dbReference type="Proteomes" id="UP000253307">
    <property type="component" value="Unassembled WGS sequence"/>
</dbReference>